<dbReference type="AlphaFoldDB" id="A0A2R5FEU8"/>
<comment type="caution">
    <text evidence="2">The sequence shown here is derived from an EMBL/GenBank/DDBJ whole genome shotgun (WGS) entry which is preliminary data.</text>
</comment>
<sequence length="239" mass="26189">MSQHLHPMPSRGPALIAPIIIGLLMVASSGLAIKLKPEQRLADQEPAVKLEEVIPKQFGAWHLDTSIVPVNPSPDVKSRLDAIYSQTLARSYADGAGHRIMLSIAYGADQSGDGSQVHRPEFCYTAQGFQILRNRIGDLLTPFGQLPVRRLLAVQGPRNEPITYWITIGDKATLPGLSRKIQQIAYGLTGKVPDGMLVRVSSIDNNTEEAYRVQERFIADMLASMDPSTRVRVAGRLGQ</sequence>
<gene>
    <name evidence="2" type="ORF">NMK_2592</name>
</gene>
<dbReference type="Pfam" id="PF11984">
    <property type="entry name" value="DUF3485"/>
    <property type="match status" value="1"/>
</dbReference>
<name>A0A2R5FEU8_9PROT</name>
<reference evidence="2 3" key="1">
    <citation type="journal article" date="2018" name="Environ. Microbiol.">
        <title>Isolation and genomic characterization of Novimethylophilus kurashikiensis gen. nov. sp. nov., a new lanthanide-dependent methylotrophic species of Methylophilaceae.</title>
        <authorList>
            <person name="Lv H."/>
            <person name="Sahin N."/>
            <person name="Tani A."/>
        </authorList>
    </citation>
    <scope>NUCLEOTIDE SEQUENCE [LARGE SCALE GENOMIC DNA]</scope>
    <source>
        <strain evidence="2 3">La2-4</strain>
    </source>
</reference>
<protein>
    <submittedName>
        <fullName evidence="2">EpsI family protein</fullName>
    </submittedName>
</protein>
<dbReference type="InterPro" id="IPR014263">
    <property type="entry name" value="Methanolan_biosynth_EpsI"/>
</dbReference>
<feature type="domain" description="Methanolan biosynthesis EpsI" evidence="1">
    <location>
        <begin position="20"/>
        <end position="227"/>
    </location>
</feature>
<dbReference type="NCBIfam" id="TIGR02914">
    <property type="entry name" value="EpsI_fam"/>
    <property type="match status" value="1"/>
</dbReference>
<keyword evidence="3" id="KW-1185">Reference proteome</keyword>
<accession>A0A2R5FEU8</accession>
<evidence type="ECO:0000313" key="2">
    <source>
        <dbReference type="EMBL" id="GBG14991.1"/>
    </source>
</evidence>
<organism evidence="2 3">
    <name type="scientific">Novimethylophilus kurashikiensis</name>
    <dbReference type="NCBI Taxonomy" id="1825523"/>
    <lineage>
        <taxon>Bacteria</taxon>
        <taxon>Pseudomonadati</taxon>
        <taxon>Pseudomonadota</taxon>
        <taxon>Betaproteobacteria</taxon>
        <taxon>Nitrosomonadales</taxon>
        <taxon>Methylophilaceae</taxon>
        <taxon>Novimethylophilus</taxon>
    </lineage>
</organism>
<dbReference type="Proteomes" id="UP000245081">
    <property type="component" value="Unassembled WGS sequence"/>
</dbReference>
<dbReference type="InterPro" id="IPR054653">
    <property type="entry name" value="EpsI_type_B_pred"/>
</dbReference>
<dbReference type="NCBIfam" id="NF045609">
    <property type="entry name" value="EpsI_type_B"/>
    <property type="match status" value="1"/>
</dbReference>
<proteinExistence type="predicted"/>
<evidence type="ECO:0000313" key="3">
    <source>
        <dbReference type="Proteomes" id="UP000245081"/>
    </source>
</evidence>
<evidence type="ECO:0000259" key="1">
    <source>
        <dbReference type="Pfam" id="PF11984"/>
    </source>
</evidence>
<dbReference type="RefSeq" id="WP_227871481.1">
    <property type="nucleotide sequence ID" value="NZ_BDOQ01000013.1"/>
</dbReference>
<dbReference type="EMBL" id="BDOQ01000013">
    <property type="protein sequence ID" value="GBG14991.1"/>
    <property type="molecule type" value="Genomic_DNA"/>
</dbReference>